<dbReference type="PRINTS" id="PR00446">
    <property type="entry name" value="HYDRGNUPTAKE"/>
</dbReference>
<dbReference type="InterPro" id="IPR023430">
    <property type="entry name" value="Pept_HybD-like_dom_sf"/>
</dbReference>
<dbReference type="EMBL" id="FPKX01000027">
    <property type="protein sequence ID" value="SFZ97888.1"/>
    <property type="molecule type" value="Genomic_DNA"/>
</dbReference>
<dbReference type="GO" id="GO:0008047">
    <property type="term" value="F:enzyme activator activity"/>
    <property type="evidence" value="ECO:0007669"/>
    <property type="project" value="InterPro"/>
</dbReference>
<evidence type="ECO:0000256" key="1">
    <source>
        <dbReference type="ARBA" id="ARBA00006814"/>
    </source>
</evidence>
<dbReference type="AlphaFoldDB" id="A0A1W1ED01"/>
<dbReference type="GO" id="GO:0004190">
    <property type="term" value="F:aspartic-type endopeptidase activity"/>
    <property type="evidence" value="ECO:0007669"/>
    <property type="project" value="UniProtKB-KW"/>
</dbReference>
<dbReference type="CDD" id="cd06062">
    <property type="entry name" value="H2MP_MemB-H2up"/>
    <property type="match status" value="1"/>
</dbReference>
<evidence type="ECO:0000256" key="4">
    <source>
        <dbReference type="ARBA" id="ARBA00022801"/>
    </source>
</evidence>
<dbReference type="InterPro" id="IPR000671">
    <property type="entry name" value="Peptidase_A31"/>
</dbReference>
<evidence type="ECO:0000256" key="2">
    <source>
        <dbReference type="ARBA" id="ARBA00022670"/>
    </source>
</evidence>
<evidence type="ECO:0000313" key="5">
    <source>
        <dbReference type="EMBL" id="SFZ97888.1"/>
    </source>
</evidence>
<protein>
    <submittedName>
        <fullName evidence="5">Hydrogenase maturation protease</fullName>
        <ecNumber evidence="5">3.4.24.-</ecNumber>
    </submittedName>
</protein>
<dbReference type="SUPFAM" id="SSF53163">
    <property type="entry name" value="HybD-like"/>
    <property type="match status" value="1"/>
</dbReference>
<dbReference type="PANTHER" id="PTHR30302">
    <property type="entry name" value="HYDROGENASE 1 MATURATION PROTEASE"/>
    <property type="match status" value="1"/>
</dbReference>
<keyword evidence="4 5" id="KW-0378">Hydrolase</keyword>
<name>A0A1W1ED01_9ZZZZ</name>
<reference evidence="5" key="1">
    <citation type="submission" date="2016-10" db="EMBL/GenBank/DDBJ databases">
        <authorList>
            <person name="de Groot N.N."/>
        </authorList>
    </citation>
    <scope>NUCLEOTIDE SEQUENCE</scope>
</reference>
<sequence>MKILILGIGNILFGDEGIGPHLANLIEEKYDFNSKEHSVEIIDGGTLAQRLIPIITDYDRVLIIDCVNVDDGEVGDVYSFDFDKVPDYITWNGSAHEVEMLQTLQMIEMMGDLPPVKIVGVIPYVIGENSTFTMTDQVVKASVTMENTIINYIKTFDIDVVVKEPNLKITDVSGKTYTKGINYDIGV</sequence>
<organism evidence="5">
    <name type="scientific">hydrothermal vent metagenome</name>
    <dbReference type="NCBI Taxonomy" id="652676"/>
    <lineage>
        <taxon>unclassified sequences</taxon>
        <taxon>metagenomes</taxon>
        <taxon>ecological metagenomes</taxon>
    </lineage>
</organism>
<evidence type="ECO:0000256" key="3">
    <source>
        <dbReference type="ARBA" id="ARBA00022750"/>
    </source>
</evidence>
<gene>
    <name evidence="5" type="ORF">MNB_SV-5-458</name>
</gene>
<proteinExistence type="inferred from homology"/>
<keyword evidence="3" id="KW-0064">Aspartyl protease</keyword>
<dbReference type="Pfam" id="PF01750">
    <property type="entry name" value="HycI"/>
    <property type="match status" value="1"/>
</dbReference>
<keyword evidence="2 5" id="KW-0645">Protease</keyword>
<dbReference type="PANTHER" id="PTHR30302:SF1">
    <property type="entry name" value="HYDROGENASE 2 MATURATION PROTEASE"/>
    <property type="match status" value="1"/>
</dbReference>
<dbReference type="EC" id="3.4.24.-" evidence="5"/>
<dbReference type="Gene3D" id="3.40.50.1450">
    <property type="entry name" value="HybD-like"/>
    <property type="match status" value="1"/>
</dbReference>
<comment type="similarity">
    <text evidence="1">Belongs to the peptidase A31 family.</text>
</comment>
<accession>A0A1W1ED01</accession>
<dbReference type="FunFam" id="3.40.50.1450:FF:000005">
    <property type="entry name" value="Hydrogenase maturation protease HycI"/>
    <property type="match status" value="1"/>
</dbReference>
<dbReference type="NCBIfam" id="TIGR00072">
    <property type="entry name" value="hydrog_prot"/>
    <property type="match status" value="1"/>
</dbReference>
<dbReference type="GO" id="GO:0016485">
    <property type="term" value="P:protein processing"/>
    <property type="evidence" value="ECO:0007669"/>
    <property type="project" value="TreeGrafter"/>
</dbReference>